<dbReference type="InterPro" id="IPR000683">
    <property type="entry name" value="Gfo/Idh/MocA-like_OxRdtase_N"/>
</dbReference>
<dbReference type="PANTHER" id="PTHR43818:SF9">
    <property type="entry name" value="HYPOTHETICAL OXIDOREDUCTASE"/>
    <property type="match status" value="1"/>
</dbReference>
<sequence>MKNDVSRRGFIKTTAMASLGIGMLGPQTNFFEHLSTSQKGKRVGIIGLDTSHATAFTKSLNGENPDPKFKGYKVVAAVAQGSKDIPSSIERVPKYIEEVKKYGVEIVKDIQALLKKVDVVLLESNDGRVHLEQAIPVIKAKKTLFIDKPIAASYKDAKQIFDLAKQYQVPVFSTSSLRFMEKVKEVKSGSIGKVLGADTFSPAALEPNHPDFFWYGIHGIEILFALMGTGCESVTRVHTEGTDVVVGKWNDGRIGTFRGLRVGKHDYGGTVFGEKGNTTLGQFRGYDSLLEEIITFFETGTPPVSSEETLEICAFIEAADESKRQQGKPVSLIKA</sequence>
<evidence type="ECO:0000259" key="1">
    <source>
        <dbReference type="Pfam" id="PF01408"/>
    </source>
</evidence>
<dbReference type="KEGG" id="sphe:GFH32_12440"/>
<feature type="domain" description="Gfo/Idh/MocA-like oxidoreductase N-terminal" evidence="1">
    <location>
        <begin position="42"/>
        <end position="172"/>
    </location>
</feature>
<protein>
    <submittedName>
        <fullName evidence="2">Gfo/Idh/MocA family oxidoreductase</fullName>
    </submittedName>
</protein>
<dbReference type="EMBL" id="CP045652">
    <property type="protein sequence ID" value="QGA27076.1"/>
    <property type="molecule type" value="Genomic_DNA"/>
</dbReference>
<dbReference type="SUPFAM" id="SSF51735">
    <property type="entry name" value="NAD(P)-binding Rossmann-fold domains"/>
    <property type="match status" value="1"/>
</dbReference>
<dbReference type="InterPro" id="IPR036291">
    <property type="entry name" value="NAD(P)-bd_dom_sf"/>
</dbReference>
<proteinExistence type="predicted"/>
<dbReference type="AlphaFoldDB" id="A0A5Q0QC45"/>
<reference evidence="2 3" key="1">
    <citation type="submission" date="2019-10" db="EMBL/GenBank/DDBJ databases">
        <authorList>
            <person name="Dong K."/>
        </authorList>
    </citation>
    <scope>NUCLEOTIDE SEQUENCE [LARGE SCALE GENOMIC DNA]</scope>
    <source>
        <strain evidence="3">dk4302</strain>
    </source>
</reference>
<dbReference type="InterPro" id="IPR050463">
    <property type="entry name" value="Gfo/Idh/MocA_oxidrdct_glycsds"/>
</dbReference>
<dbReference type="SUPFAM" id="SSF55347">
    <property type="entry name" value="Glyceraldehyde-3-phosphate dehydrogenase-like, C-terminal domain"/>
    <property type="match status" value="1"/>
</dbReference>
<dbReference type="Gene3D" id="3.40.50.720">
    <property type="entry name" value="NAD(P)-binding Rossmann-like Domain"/>
    <property type="match status" value="1"/>
</dbReference>
<keyword evidence="3" id="KW-1185">Reference proteome</keyword>
<dbReference type="Pfam" id="PF01408">
    <property type="entry name" value="GFO_IDH_MocA"/>
    <property type="match status" value="1"/>
</dbReference>
<dbReference type="PANTHER" id="PTHR43818">
    <property type="entry name" value="BCDNA.GH03377"/>
    <property type="match status" value="1"/>
</dbReference>
<name>A0A5Q0QC45_9SPHI</name>
<evidence type="ECO:0000313" key="3">
    <source>
        <dbReference type="Proteomes" id="UP000326921"/>
    </source>
</evidence>
<gene>
    <name evidence="2" type="ORF">GFH32_12440</name>
</gene>
<dbReference type="RefSeq" id="WP_153511918.1">
    <property type="nucleotide sequence ID" value="NZ_CP045652.1"/>
</dbReference>
<dbReference type="Gene3D" id="3.30.360.10">
    <property type="entry name" value="Dihydrodipicolinate Reductase, domain 2"/>
    <property type="match status" value="1"/>
</dbReference>
<accession>A0A5Q0QC45</accession>
<dbReference type="InterPro" id="IPR006311">
    <property type="entry name" value="TAT_signal"/>
</dbReference>
<organism evidence="2 3">
    <name type="scientific">Sphingobacterium zhuxiongii</name>
    <dbReference type="NCBI Taxonomy" id="2662364"/>
    <lineage>
        <taxon>Bacteria</taxon>
        <taxon>Pseudomonadati</taxon>
        <taxon>Bacteroidota</taxon>
        <taxon>Sphingobacteriia</taxon>
        <taxon>Sphingobacteriales</taxon>
        <taxon>Sphingobacteriaceae</taxon>
        <taxon>Sphingobacterium</taxon>
    </lineage>
</organism>
<evidence type="ECO:0000313" key="2">
    <source>
        <dbReference type="EMBL" id="QGA27076.1"/>
    </source>
</evidence>
<dbReference type="GO" id="GO:0000166">
    <property type="term" value="F:nucleotide binding"/>
    <property type="evidence" value="ECO:0007669"/>
    <property type="project" value="InterPro"/>
</dbReference>
<dbReference type="Proteomes" id="UP000326921">
    <property type="component" value="Chromosome"/>
</dbReference>
<dbReference type="PROSITE" id="PS51318">
    <property type="entry name" value="TAT"/>
    <property type="match status" value="1"/>
</dbReference>